<accession>A0ABU0AJG5</accession>
<dbReference type="PANTHER" id="PTHR42756:SF1">
    <property type="entry name" value="TRANSCRIPTIONAL REPRESSOR OF EMRAB OPERON"/>
    <property type="match status" value="1"/>
</dbReference>
<evidence type="ECO:0000256" key="2">
    <source>
        <dbReference type="ARBA" id="ARBA00023125"/>
    </source>
</evidence>
<gene>
    <name evidence="5" type="ORF">J2S17_003299</name>
</gene>
<dbReference type="SUPFAM" id="SSF46785">
    <property type="entry name" value="Winged helix' DNA-binding domain"/>
    <property type="match status" value="1"/>
</dbReference>
<evidence type="ECO:0000313" key="6">
    <source>
        <dbReference type="Proteomes" id="UP001238088"/>
    </source>
</evidence>
<evidence type="ECO:0000256" key="3">
    <source>
        <dbReference type="ARBA" id="ARBA00023163"/>
    </source>
</evidence>
<dbReference type="PROSITE" id="PS50995">
    <property type="entry name" value="HTH_MARR_2"/>
    <property type="match status" value="1"/>
</dbReference>
<keyword evidence="3" id="KW-0804">Transcription</keyword>
<dbReference type="RefSeq" id="WP_307476523.1">
    <property type="nucleotide sequence ID" value="NZ_JAUSUB010000014.1"/>
</dbReference>
<dbReference type="InterPro" id="IPR036390">
    <property type="entry name" value="WH_DNA-bd_sf"/>
</dbReference>
<dbReference type="EMBL" id="JAUSUB010000014">
    <property type="protein sequence ID" value="MDQ0271411.1"/>
    <property type="molecule type" value="Genomic_DNA"/>
</dbReference>
<keyword evidence="6" id="KW-1185">Reference proteome</keyword>
<evidence type="ECO:0000256" key="1">
    <source>
        <dbReference type="ARBA" id="ARBA00023015"/>
    </source>
</evidence>
<dbReference type="PANTHER" id="PTHR42756">
    <property type="entry name" value="TRANSCRIPTIONAL REGULATOR, MARR"/>
    <property type="match status" value="1"/>
</dbReference>
<name>A0ABU0AJG5_9BACI</name>
<evidence type="ECO:0000259" key="4">
    <source>
        <dbReference type="PROSITE" id="PS50995"/>
    </source>
</evidence>
<evidence type="ECO:0000313" key="5">
    <source>
        <dbReference type="EMBL" id="MDQ0271411.1"/>
    </source>
</evidence>
<sequence length="133" mass="14963">MNQACYCIPFRTAARKVSALYNQALEPVGVNIAQFSMLRKIRKAKEISITELGKVCELDRSTAGRNVRVLEKMGLVQFIKGEDHRETTVSLSENGHQTLEDGELLWEKSQVEVENKLGGPEKAQDFLELLKSL</sequence>
<organism evidence="5 6">
    <name type="scientific">Cytobacillus purgationiresistens</name>
    <dbReference type="NCBI Taxonomy" id="863449"/>
    <lineage>
        <taxon>Bacteria</taxon>
        <taxon>Bacillati</taxon>
        <taxon>Bacillota</taxon>
        <taxon>Bacilli</taxon>
        <taxon>Bacillales</taxon>
        <taxon>Bacillaceae</taxon>
        <taxon>Cytobacillus</taxon>
    </lineage>
</organism>
<dbReference type="InterPro" id="IPR036388">
    <property type="entry name" value="WH-like_DNA-bd_sf"/>
</dbReference>
<dbReference type="Gene3D" id="1.10.10.10">
    <property type="entry name" value="Winged helix-like DNA-binding domain superfamily/Winged helix DNA-binding domain"/>
    <property type="match status" value="1"/>
</dbReference>
<comment type="caution">
    <text evidence="5">The sequence shown here is derived from an EMBL/GenBank/DDBJ whole genome shotgun (WGS) entry which is preliminary data.</text>
</comment>
<dbReference type="Proteomes" id="UP001238088">
    <property type="component" value="Unassembled WGS sequence"/>
</dbReference>
<protein>
    <submittedName>
        <fullName evidence="5">DNA-binding MarR family transcriptional regulator</fullName>
    </submittedName>
</protein>
<dbReference type="InterPro" id="IPR000835">
    <property type="entry name" value="HTH_MarR-typ"/>
</dbReference>
<dbReference type="SMART" id="SM00347">
    <property type="entry name" value="HTH_MARR"/>
    <property type="match status" value="1"/>
</dbReference>
<dbReference type="Pfam" id="PF01047">
    <property type="entry name" value="MarR"/>
    <property type="match status" value="1"/>
</dbReference>
<dbReference type="GO" id="GO:0003677">
    <property type="term" value="F:DNA binding"/>
    <property type="evidence" value="ECO:0007669"/>
    <property type="project" value="UniProtKB-KW"/>
</dbReference>
<feature type="domain" description="HTH marR-type" evidence="4">
    <location>
        <begin position="1"/>
        <end position="133"/>
    </location>
</feature>
<keyword evidence="2 5" id="KW-0238">DNA-binding</keyword>
<proteinExistence type="predicted"/>
<reference evidence="5 6" key="1">
    <citation type="submission" date="2023-07" db="EMBL/GenBank/DDBJ databases">
        <title>Genomic Encyclopedia of Type Strains, Phase IV (KMG-IV): sequencing the most valuable type-strain genomes for metagenomic binning, comparative biology and taxonomic classification.</title>
        <authorList>
            <person name="Goeker M."/>
        </authorList>
    </citation>
    <scope>NUCLEOTIDE SEQUENCE [LARGE SCALE GENOMIC DNA]</scope>
    <source>
        <strain evidence="5 6">DSM 23494</strain>
    </source>
</reference>
<keyword evidence="1" id="KW-0805">Transcription regulation</keyword>